<dbReference type="EMBL" id="CAJVPT010001544">
    <property type="protein sequence ID" value="CAG8464326.1"/>
    <property type="molecule type" value="Genomic_DNA"/>
</dbReference>
<comment type="caution">
    <text evidence="1">The sequence shown here is derived from an EMBL/GenBank/DDBJ whole genome shotgun (WGS) entry which is preliminary data.</text>
</comment>
<gene>
    <name evidence="1" type="ORF">ACOLOM_LOCUS1305</name>
</gene>
<reference evidence="1" key="1">
    <citation type="submission" date="2021-06" db="EMBL/GenBank/DDBJ databases">
        <authorList>
            <person name="Kallberg Y."/>
            <person name="Tangrot J."/>
            <person name="Rosling A."/>
        </authorList>
    </citation>
    <scope>NUCLEOTIDE SEQUENCE</scope>
    <source>
        <strain evidence="1">CL356</strain>
    </source>
</reference>
<evidence type="ECO:0000313" key="1">
    <source>
        <dbReference type="EMBL" id="CAG8464326.1"/>
    </source>
</evidence>
<organism evidence="1 2">
    <name type="scientific">Acaulospora colombiana</name>
    <dbReference type="NCBI Taxonomy" id="27376"/>
    <lineage>
        <taxon>Eukaryota</taxon>
        <taxon>Fungi</taxon>
        <taxon>Fungi incertae sedis</taxon>
        <taxon>Mucoromycota</taxon>
        <taxon>Glomeromycotina</taxon>
        <taxon>Glomeromycetes</taxon>
        <taxon>Diversisporales</taxon>
        <taxon>Acaulosporaceae</taxon>
        <taxon>Acaulospora</taxon>
    </lineage>
</organism>
<sequence>MIKIMKLKVTTCFMFCREPHYNLNCPDLLEEYEYEQWIVADMEGEEEIGCESHNHSHLLHKSARGGKGDVKPWNVVEFENFLKQFVKDGPPIPVINTVDQAGIPHDFQYVDYYVYGANVPRPKVYDDALIGCDCGDGVCKGFKCKCLKMYNGGRLFYKRGTGAVNLEPGLSAIFECNYMCSCNLNCSNRVTQRGRKVRLAIKRFPEKGWGVVALERIENGTFITYYYGEVITSVEAEIRGKKYDELGNTYLFDIDFFDESEETKNSDHYYTVDARRFGNLSHFFNHSCDPNLVVYPVMTNTSNLKQHHIGFFAKRSIECNEELTFDYVGSVSRDDEDKENDVSMEDCCVVPEVFKFEDLLRNRQRQQTEICRQRREEMVSARRNLEKVNCIDSEDEANYESLLSFDEMVHDILSDSIHSQSRPLAKFRKLLAAKNLSAQQVVDLGVVPRFVELLSSEHEFVQCETCRILTHILSSAERQHVQVVADAGAIPPLVALLSKNDSSTIEHAVCALVSIAGENNSFRYLVLSAGAVDSLLSIFCEMQENDSLFRTLVWALATLCSGEIVSEKDWRLIAPALPTLSSLLNSVDEIVVEQVCWTLGSLAEGGVQQIQRIIELGVCPNLVRLMGHPSREIKIAAIRCVTNMITGDDFQTQVIINCGALQALRGLLSSEKDAYIRREACLQLSNITAGTVEQVGAVFEAGIFPILINLMTIADFGTRKEACWAVSYAIIQGCGRSELIPKMVRLGCVEPMVEMLGFKDNDLIHLVLSAIKIILHLNVNHARGNKVALHIEEIGAFAKIYNLQFHDNNEIREIATHIVERYFESDDEDGLDLSMTDSF</sequence>
<dbReference type="Proteomes" id="UP000789525">
    <property type="component" value="Unassembled WGS sequence"/>
</dbReference>
<protein>
    <submittedName>
        <fullName evidence="1">2885_t:CDS:1</fullName>
    </submittedName>
</protein>
<proteinExistence type="predicted"/>
<accession>A0ACA9KC86</accession>
<evidence type="ECO:0000313" key="2">
    <source>
        <dbReference type="Proteomes" id="UP000789525"/>
    </source>
</evidence>
<name>A0ACA9KC86_9GLOM</name>
<keyword evidence="2" id="KW-1185">Reference proteome</keyword>